<evidence type="ECO:0000256" key="1">
    <source>
        <dbReference type="SAM" id="MobiDB-lite"/>
    </source>
</evidence>
<protein>
    <submittedName>
        <fullName evidence="3">Uncharacterized protein LOC115627537 isoform X2</fullName>
    </submittedName>
</protein>
<feature type="compositionally biased region" description="Basic and acidic residues" evidence="1">
    <location>
        <begin position="36"/>
        <end position="55"/>
    </location>
</feature>
<dbReference type="Proteomes" id="UP000504634">
    <property type="component" value="Unplaced"/>
</dbReference>
<dbReference type="GeneID" id="115627537"/>
<feature type="compositionally biased region" description="Polar residues" evidence="1">
    <location>
        <begin position="63"/>
        <end position="76"/>
    </location>
</feature>
<name>A0A6J2TSQ5_DROLE</name>
<accession>A0A6J2TSQ5</accession>
<gene>
    <name evidence="3" type="primary">LOC115627537</name>
</gene>
<dbReference type="AlphaFoldDB" id="A0A6J2TSQ5"/>
<feature type="region of interest" description="Disordered" evidence="1">
    <location>
        <begin position="36"/>
        <end position="96"/>
    </location>
</feature>
<proteinExistence type="predicted"/>
<dbReference type="RefSeq" id="XP_030379104.1">
    <property type="nucleotide sequence ID" value="XM_030523244.1"/>
</dbReference>
<evidence type="ECO:0000313" key="3">
    <source>
        <dbReference type="RefSeq" id="XP_030379104.1"/>
    </source>
</evidence>
<keyword evidence="2" id="KW-1185">Reference proteome</keyword>
<evidence type="ECO:0000313" key="2">
    <source>
        <dbReference type="Proteomes" id="UP000504634"/>
    </source>
</evidence>
<sequence length="96" mass="10496">MCDKPFNPFYIGPYPDRACALPEVPPQRCSPACHLKKDAQAVPKCKSDQTEDLRHRAPPTPGNPNDSGQGTSQDKASGQDRGCGQDSDRSTHRECK</sequence>
<organism evidence="2 3">
    <name type="scientific">Drosophila lebanonensis</name>
    <name type="common">Fruit fly</name>
    <name type="synonym">Scaptodrosophila lebanonensis</name>
    <dbReference type="NCBI Taxonomy" id="7225"/>
    <lineage>
        <taxon>Eukaryota</taxon>
        <taxon>Metazoa</taxon>
        <taxon>Ecdysozoa</taxon>
        <taxon>Arthropoda</taxon>
        <taxon>Hexapoda</taxon>
        <taxon>Insecta</taxon>
        <taxon>Pterygota</taxon>
        <taxon>Neoptera</taxon>
        <taxon>Endopterygota</taxon>
        <taxon>Diptera</taxon>
        <taxon>Brachycera</taxon>
        <taxon>Muscomorpha</taxon>
        <taxon>Ephydroidea</taxon>
        <taxon>Drosophilidae</taxon>
        <taxon>Scaptodrosophila</taxon>
    </lineage>
</organism>
<feature type="compositionally biased region" description="Basic and acidic residues" evidence="1">
    <location>
        <begin position="86"/>
        <end position="96"/>
    </location>
</feature>
<reference evidence="3" key="1">
    <citation type="submission" date="2025-08" db="UniProtKB">
        <authorList>
            <consortium name="RefSeq"/>
        </authorList>
    </citation>
    <scope>IDENTIFICATION</scope>
    <source>
        <strain evidence="3">11010-0011.00</strain>
        <tissue evidence="3">Whole body</tissue>
    </source>
</reference>